<dbReference type="GeneID" id="27694361"/>
<reference evidence="2" key="1">
    <citation type="submission" date="2015-01" db="EMBL/GenBank/DDBJ databases">
        <title>The Genome Sequence of Cladophialophora bantiana CBS 173.52.</title>
        <authorList>
            <consortium name="The Broad Institute Genomics Platform"/>
            <person name="Cuomo C."/>
            <person name="de Hoog S."/>
            <person name="Gorbushina A."/>
            <person name="Stielow B."/>
            <person name="Teixiera M."/>
            <person name="Abouelleil A."/>
            <person name="Chapman S.B."/>
            <person name="Priest M."/>
            <person name="Young S.K."/>
            <person name="Wortman J."/>
            <person name="Nusbaum C."/>
            <person name="Birren B."/>
        </authorList>
    </citation>
    <scope>NUCLEOTIDE SEQUENCE [LARGE SCALE GENOMIC DNA]</scope>
    <source>
        <strain evidence="2">CBS 173.52</strain>
    </source>
</reference>
<dbReference type="VEuPathDB" id="FungiDB:Z519_01433"/>
<protein>
    <recommendedName>
        <fullName evidence="1">SET domain-containing protein</fullName>
    </recommendedName>
</protein>
<dbReference type="PANTHER" id="PTHR47332">
    <property type="entry name" value="SET DOMAIN-CONTAINING PROTEIN 5"/>
    <property type="match status" value="1"/>
</dbReference>
<evidence type="ECO:0000259" key="1">
    <source>
        <dbReference type="PROSITE" id="PS50280"/>
    </source>
</evidence>
<keyword evidence="3" id="KW-1185">Reference proteome</keyword>
<proteinExistence type="predicted"/>
<evidence type="ECO:0000313" key="2">
    <source>
        <dbReference type="EMBL" id="KIW97849.1"/>
    </source>
</evidence>
<dbReference type="CDD" id="cd20071">
    <property type="entry name" value="SET_SMYD"/>
    <property type="match status" value="1"/>
</dbReference>
<dbReference type="RefSeq" id="XP_016624518.1">
    <property type="nucleotide sequence ID" value="XM_016759190.1"/>
</dbReference>
<gene>
    <name evidence="2" type="ORF">Z519_01433</name>
</gene>
<dbReference type="Proteomes" id="UP000053789">
    <property type="component" value="Unassembled WGS sequence"/>
</dbReference>
<dbReference type="PROSITE" id="PS50280">
    <property type="entry name" value="SET"/>
    <property type="match status" value="1"/>
</dbReference>
<dbReference type="SMART" id="SM00317">
    <property type="entry name" value="SET"/>
    <property type="match status" value="1"/>
</dbReference>
<name>A0A0D2IM49_CLAB1</name>
<dbReference type="Pfam" id="PF00856">
    <property type="entry name" value="SET"/>
    <property type="match status" value="1"/>
</dbReference>
<dbReference type="OrthoDB" id="5945798at2759"/>
<dbReference type="AlphaFoldDB" id="A0A0D2IM49"/>
<accession>A0A0D2IM49</accession>
<dbReference type="InterPro" id="IPR053185">
    <property type="entry name" value="SET_domain_protein"/>
</dbReference>
<organism evidence="2 3">
    <name type="scientific">Cladophialophora bantiana (strain ATCC 10958 / CBS 173.52 / CDC B-1940 / NIH 8579)</name>
    <name type="common">Xylohypha bantiana</name>
    <dbReference type="NCBI Taxonomy" id="1442370"/>
    <lineage>
        <taxon>Eukaryota</taxon>
        <taxon>Fungi</taxon>
        <taxon>Dikarya</taxon>
        <taxon>Ascomycota</taxon>
        <taxon>Pezizomycotina</taxon>
        <taxon>Eurotiomycetes</taxon>
        <taxon>Chaetothyriomycetidae</taxon>
        <taxon>Chaetothyriales</taxon>
        <taxon>Herpotrichiellaceae</taxon>
        <taxon>Cladophialophora</taxon>
    </lineage>
</organism>
<dbReference type="InterPro" id="IPR046341">
    <property type="entry name" value="SET_dom_sf"/>
</dbReference>
<dbReference type="EMBL" id="KN846981">
    <property type="protein sequence ID" value="KIW97849.1"/>
    <property type="molecule type" value="Genomic_DNA"/>
</dbReference>
<feature type="domain" description="SET" evidence="1">
    <location>
        <begin position="35"/>
        <end position="186"/>
    </location>
</feature>
<dbReference type="Gene3D" id="2.170.270.10">
    <property type="entry name" value="SET domain"/>
    <property type="match status" value="1"/>
</dbReference>
<evidence type="ECO:0000313" key="3">
    <source>
        <dbReference type="Proteomes" id="UP000053789"/>
    </source>
</evidence>
<dbReference type="SUPFAM" id="SSF82199">
    <property type="entry name" value="SET domain"/>
    <property type="match status" value="1"/>
</dbReference>
<dbReference type="HOGENOM" id="CLU_1038297_0_0_1"/>
<dbReference type="PANTHER" id="PTHR47332:SF6">
    <property type="entry name" value="SET DOMAIN-CONTAINING PROTEIN"/>
    <property type="match status" value="1"/>
</dbReference>
<sequence>MLFDERIHFLHEIETRRCHKSESITGFISHHYSRSRIRLKIDYKILEKGNGLFASHNIKRGDVIAFEYPILVCNDDVLDALSWQEQEELLRIAVSRLPHSSQKLLYHLTSRSKDPFLYLTGILFNNAGFSSRFHSYDHSLLYPEISLLNHDCAPNSRIRINDDDFAVTVEAVRGITSGEEITISYLSLLNLTGVHFQPFAKRQRSLRGLFGFQCLCSRCSEGESYDYLLERIVDLREASYTNTGISTIEEEATLRALYERIGLQITEL</sequence>
<dbReference type="InterPro" id="IPR001214">
    <property type="entry name" value="SET_dom"/>
</dbReference>